<evidence type="ECO:0000313" key="1">
    <source>
        <dbReference type="EMBL" id="QJC56105.1"/>
    </source>
</evidence>
<keyword evidence="2" id="KW-1185">Reference proteome</keyword>
<accession>A0A6H2H8B6</accession>
<dbReference type="KEGG" id="pvac:HC248_01391"/>
<protein>
    <submittedName>
        <fullName evidence="1">Uncharacterized protein</fullName>
    </submittedName>
</protein>
<dbReference type="AlphaFoldDB" id="A0A6H2H8B6"/>
<gene>
    <name evidence="1" type="ORF">HC248_01391</name>
</gene>
<dbReference type="EMBL" id="CP051461">
    <property type="protein sequence ID" value="QJC56105.1"/>
    <property type="molecule type" value="Genomic_DNA"/>
</dbReference>
<dbReference type="Proteomes" id="UP000502041">
    <property type="component" value="Chromosome"/>
</dbReference>
<organism evidence="1 2">
    <name type="scientific">Polaromonas vacuolata</name>
    <dbReference type="NCBI Taxonomy" id="37448"/>
    <lineage>
        <taxon>Bacteria</taxon>
        <taxon>Pseudomonadati</taxon>
        <taxon>Pseudomonadota</taxon>
        <taxon>Betaproteobacteria</taxon>
        <taxon>Burkholderiales</taxon>
        <taxon>Comamonadaceae</taxon>
        <taxon>Polaromonas</taxon>
    </lineage>
</organism>
<name>A0A6H2H8B6_9BURK</name>
<evidence type="ECO:0000313" key="2">
    <source>
        <dbReference type="Proteomes" id="UP000502041"/>
    </source>
</evidence>
<proteinExistence type="predicted"/>
<sequence>MSHGRRKPRQPRWPANPMTLESTCRKVKTFDKEEAAELSNEARIAWLNLKHGTGTTTHFDTLATALNSALVMCEPIGQEAVDVVIRAQLSVVEMQSRYRRTSTFGADANALANVPDGLDLYDQLLTFSNPLQLVRAVKDSWKRIENGDVLASVGPRLDRPAW</sequence>
<reference evidence="1 2" key="1">
    <citation type="submission" date="2020-04" db="EMBL/GenBank/DDBJ databases">
        <title>Complete genome of a Psychrophilic, Marine, Gas Vacuolate Bacterium Polaromonas vacuolata KCTC 22033T.</title>
        <authorList>
            <person name="Hwang K."/>
            <person name="Kim K.M."/>
        </authorList>
    </citation>
    <scope>NUCLEOTIDE SEQUENCE [LARGE SCALE GENOMIC DNA]</scope>
    <source>
        <strain evidence="1 2">KCTC 22033</strain>
    </source>
</reference>